<organism evidence="3 4">
    <name type="scientific">Lentinula lateritia</name>
    <dbReference type="NCBI Taxonomy" id="40482"/>
    <lineage>
        <taxon>Eukaryota</taxon>
        <taxon>Fungi</taxon>
        <taxon>Dikarya</taxon>
        <taxon>Basidiomycota</taxon>
        <taxon>Agaricomycotina</taxon>
        <taxon>Agaricomycetes</taxon>
        <taxon>Agaricomycetidae</taxon>
        <taxon>Agaricales</taxon>
        <taxon>Marasmiineae</taxon>
        <taxon>Omphalotaceae</taxon>
        <taxon>Lentinula</taxon>
    </lineage>
</organism>
<dbReference type="AlphaFoldDB" id="A0A9W9DZN0"/>
<feature type="chain" id="PRO_5040750323" evidence="2">
    <location>
        <begin position="24"/>
        <end position="136"/>
    </location>
</feature>
<reference evidence="3" key="2">
    <citation type="journal article" date="2023" name="Proc. Natl. Acad. Sci. U.S.A.">
        <title>A global phylogenomic analysis of the shiitake genus Lentinula.</title>
        <authorList>
            <person name="Sierra-Patev S."/>
            <person name="Min B."/>
            <person name="Naranjo-Ortiz M."/>
            <person name="Looney B."/>
            <person name="Konkel Z."/>
            <person name="Slot J.C."/>
            <person name="Sakamoto Y."/>
            <person name="Steenwyk J.L."/>
            <person name="Rokas A."/>
            <person name="Carro J."/>
            <person name="Camarero S."/>
            <person name="Ferreira P."/>
            <person name="Molpeceres G."/>
            <person name="Ruiz-Duenas F.J."/>
            <person name="Serrano A."/>
            <person name="Henrissat B."/>
            <person name="Drula E."/>
            <person name="Hughes K.W."/>
            <person name="Mata J.L."/>
            <person name="Ishikawa N.K."/>
            <person name="Vargas-Isla R."/>
            <person name="Ushijima S."/>
            <person name="Smith C.A."/>
            <person name="Donoghue J."/>
            <person name="Ahrendt S."/>
            <person name="Andreopoulos W."/>
            <person name="He G."/>
            <person name="LaButti K."/>
            <person name="Lipzen A."/>
            <person name="Ng V."/>
            <person name="Riley R."/>
            <person name="Sandor L."/>
            <person name="Barry K."/>
            <person name="Martinez A.T."/>
            <person name="Xiao Y."/>
            <person name="Gibbons J.G."/>
            <person name="Terashima K."/>
            <person name="Grigoriev I.V."/>
            <person name="Hibbett D."/>
        </authorList>
    </citation>
    <scope>NUCLEOTIDE SEQUENCE</scope>
    <source>
        <strain evidence="3">Sp2 HRB7682 ss15</strain>
    </source>
</reference>
<protein>
    <submittedName>
        <fullName evidence="3">Uncharacterized protein</fullName>
    </submittedName>
</protein>
<keyword evidence="2" id="KW-0732">Signal</keyword>
<accession>A0A9W9DZN0</accession>
<sequence length="136" mass="14890">MYILSGSLFSLSLLSTIVTPITTRTLHPPPHSSLPPGYTSSASSHTPCPLQEEKTEPYYANDSYKDPPPPAHVLTREFGVKIRDFMYEKGGGVGGMWVGVKGRRRGRGGEREVVLVQRQPTPPGQRGVDVGCRWGI</sequence>
<evidence type="ECO:0000256" key="2">
    <source>
        <dbReference type="SAM" id="SignalP"/>
    </source>
</evidence>
<evidence type="ECO:0000256" key="1">
    <source>
        <dbReference type="SAM" id="MobiDB-lite"/>
    </source>
</evidence>
<evidence type="ECO:0000313" key="3">
    <source>
        <dbReference type="EMBL" id="KAJ4492054.1"/>
    </source>
</evidence>
<reference evidence="3" key="1">
    <citation type="submission" date="2022-08" db="EMBL/GenBank/DDBJ databases">
        <authorList>
            <consortium name="DOE Joint Genome Institute"/>
            <person name="Min B."/>
            <person name="Riley R."/>
            <person name="Sierra-Patev S."/>
            <person name="Naranjo-Ortiz M."/>
            <person name="Looney B."/>
            <person name="Konkel Z."/>
            <person name="Slot J.C."/>
            <person name="Sakamoto Y."/>
            <person name="Steenwyk J.L."/>
            <person name="Rokas A."/>
            <person name="Carro J."/>
            <person name="Camarero S."/>
            <person name="Ferreira P."/>
            <person name="Molpeceres G."/>
            <person name="Ruiz-Duenas F.J."/>
            <person name="Serrano A."/>
            <person name="Henrissat B."/>
            <person name="Drula E."/>
            <person name="Hughes K.W."/>
            <person name="Mata J.L."/>
            <person name="Ishikawa N.K."/>
            <person name="Vargas-Isla R."/>
            <person name="Ushijima S."/>
            <person name="Smith C.A."/>
            <person name="Ahrendt S."/>
            <person name="Andreopoulos W."/>
            <person name="He G."/>
            <person name="Labutti K."/>
            <person name="Lipzen A."/>
            <person name="Ng V."/>
            <person name="Sandor L."/>
            <person name="Barry K."/>
            <person name="Martinez A.T."/>
            <person name="Xiao Y."/>
            <person name="Gibbons J.G."/>
            <person name="Terashima K."/>
            <person name="Hibbett D.S."/>
            <person name="Grigoriev I.V."/>
        </authorList>
    </citation>
    <scope>NUCLEOTIDE SEQUENCE</scope>
    <source>
        <strain evidence="3">Sp2 HRB7682 ss15</strain>
    </source>
</reference>
<proteinExistence type="predicted"/>
<gene>
    <name evidence="3" type="ORF">C8J55DRAFT_252663</name>
</gene>
<feature type="signal peptide" evidence="2">
    <location>
        <begin position="1"/>
        <end position="23"/>
    </location>
</feature>
<dbReference type="Proteomes" id="UP001150238">
    <property type="component" value="Unassembled WGS sequence"/>
</dbReference>
<name>A0A9W9DZN0_9AGAR</name>
<comment type="caution">
    <text evidence="3">The sequence shown here is derived from an EMBL/GenBank/DDBJ whole genome shotgun (WGS) entry which is preliminary data.</text>
</comment>
<evidence type="ECO:0000313" key="4">
    <source>
        <dbReference type="Proteomes" id="UP001150238"/>
    </source>
</evidence>
<feature type="region of interest" description="Disordered" evidence="1">
    <location>
        <begin position="24"/>
        <end position="52"/>
    </location>
</feature>
<dbReference type="EMBL" id="JANVFS010000005">
    <property type="protein sequence ID" value="KAJ4492054.1"/>
    <property type="molecule type" value="Genomic_DNA"/>
</dbReference>